<organism evidence="1 2">
    <name type="scientific">Pelagicoccus enzymogenes</name>
    <dbReference type="NCBI Taxonomy" id="2773457"/>
    <lineage>
        <taxon>Bacteria</taxon>
        <taxon>Pseudomonadati</taxon>
        <taxon>Verrucomicrobiota</taxon>
        <taxon>Opitutia</taxon>
        <taxon>Puniceicoccales</taxon>
        <taxon>Pelagicoccaceae</taxon>
        <taxon>Pelagicoccus</taxon>
    </lineage>
</organism>
<name>A0A927FE91_9BACT</name>
<evidence type="ECO:0000313" key="1">
    <source>
        <dbReference type="EMBL" id="MBD5781788.1"/>
    </source>
</evidence>
<proteinExistence type="predicted"/>
<dbReference type="Proteomes" id="UP000622317">
    <property type="component" value="Unassembled WGS sequence"/>
</dbReference>
<keyword evidence="2" id="KW-1185">Reference proteome</keyword>
<sequence length="154" mass="17359">MNAFVFVHGYNVSFKDAARRTALTHHDLNFDGGPIFFSRPSQGEIPLTSYPHDETNANWTYSHLKEFLLQVADDTEAEKLSLIAHSTGTRGLSNAVASAMQERPDPIKRFVETASIVDDIRELLTHSLPARSRSSLKAIRNERQNLDYFVIQAE</sequence>
<dbReference type="Pfam" id="PF05990">
    <property type="entry name" value="DUF900"/>
    <property type="match status" value="1"/>
</dbReference>
<gene>
    <name evidence="1" type="ORF">IEN85_19965</name>
</gene>
<dbReference type="InterPro" id="IPR029058">
    <property type="entry name" value="AB_hydrolase_fold"/>
</dbReference>
<dbReference type="AlphaFoldDB" id="A0A927FE91"/>
<dbReference type="PANTHER" id="PTHR36513:SF1">
    <property type="entry name" value="TRANSMEMBRANE PROTEIN"/>
    <property type="match status" value="1"/>
</dbReference>
<dbReference type="EMBL" id="JACYFG010000051">
    <property type="protein sequence ID" value="MBD5781788.1"/>
    <property type="molecule type" value="Genomic_DNA"/>
</dbReference>
<dbReference type="PANTHER" id="PTHR36513">
    <property type="entry name" value="ABC TRANSMEMBRANE TYPE-1 DOMAIN-CONTAINING PROTEIN"/>
    <property type="match status" value="1"/>
</dbReference>
<reference evidence="1" key="1">
    <citation type="submission" date="2020-09" db="EMBL/GenBank/DDBJ databases">
        <title>Pelagicoccus enzymogenes sp. nov. with an EPS production, isolated from marine sediment.</title>
        <authorList>
            <person name="Feng X."/>
        </authorList>
    </citation>
    <scope>NUCLEOTIDE SEQUENCE</scope>
    <source>
        <strain evidence="1">NFK12</strain>
    </source>
</reference>
<dbReference type="Gene3D" id="3.40.50.1820">
    <property type="entry name" value="alpha/beta hydrolase"/>
    <property type="match status" value="1"/>
</dbReference>
<accession>A0A927FE91</accession>
<protein>
    <submittedName>
        <fullName evidence="1">Alpha/beta hydrolase</fullName>
    </submittedName>
</protein>
<evidence type="ECO:0000313" key="2">
    <source>
        <dbReference type="Proteomes" id="UP000622317"/>
    </source>
</evidence>
<dbReference type="GO" id="GO:0016787">
    <property type="term" value="F:hydrolase activity"/>
    <property type="evidence" value="ECO:0007669"/>
    <property type="project" value="UniProtKB-KW"/>
</dbReference>
<dbReference type="SUPFAM" id="SSF53474">
    <property type="entry name" value="alpha/beta-Hydrolases"/>
    <property type="match status" value="1"/>
</dbReference>
<dbReference type="InterPro" id="IPR010297">
    <property type="entry name" value="DUF900_hydrolase"/>
</dbReference>
<comment type="caution">
    <text evidence="1">The sequence shown here is derived from an EMBL/GenBank/DDBJ whole genome shotgun (WGS) entry which is preliminary data.</text>
</comment>
<keyword evidence="1" id="KW-0378">Hydrolase</keyword>